<accession>A0A084GCM3</accession>
<proteinExistence type="predicted"/>
<dbReference type="CDD" id="cd12148">
    <property type="entry name" value="fungal_TF_MHR"/>
    <property type="match status" value="1"/>
</dbReference>
<dbReference type="AlphaFoldDB" id="A0A084GCM3"/>
<sequence>MDANFPRSQKRTTQDPENGGEEHRWHVDCAESRVRCDYPDGVTQDLEPEASNNTVLERVNYAITLLEELKTNSPNTNRQTETIVSVLPLQTPSRTAEPLGHIVEGPDISKTRSAFTGDGFGQLDIPEAAARTSGCESLLRWPVLNGICQDQSAISFALEATFGANSHTRQQGLIQQDYIWPLCRKFLALIHLKNPILDVSEFSKYARNVAEYGPGWDGGGCLVLIACALASVAGPYDPDVARYRQGRRMLQDQVGTQEGVDVDMGESFFGAAQRRLGLLSNSLIAVQCQYLAGLYEKFLVRPLAAWSLFQSASSQFQAYLYAKGLAVASQGEFQEGKRARHIEQRLYWSCVKAECELRVEMQLPSSGLLRFKYPDPFRSLSFPSSSALQHLSPPAEPLTSSPQGQMAWSPAAWQGSPRTPAAGAQVSSQDGALQPDEERSWLHYLAEISLRSIMDRVLADLYAGGESQWVSGGGEALLRCQAAYFEELESWHSHLPPQLVFPNPLATPTGQPVDIPSNELSFFLMTRYVGVMEWIHRPFLYLVLHTTDENSLPAQSRVLAQKTLELSATLIRLVAAQHRHGGIWGLIRRSFGAATLLISAARSIGILRNAALYPTLSLPRDWVELVELSSETIRSWEGGGGGANDLKRMVGILEAMLCEVKILENNY</sequence>
<dbReference type="OrthoDB" id="4356994at2759"/>
<evidence type="ECO:0000256" key="1">
    <source>
        <dbReference type="SAM" id="MobiDB-lite"/>
    </source>
</evidence>
<dbReference type="OMA" id="CIMAIVK"/>
<protein>
    <recommendedName>
        <fullName evidence="4">Transcription factor domain-containing protein</fullName>
    </recommendedName>
</protein>
<evidence type="ECO:0000313" key="3">
    <source>
        <dbReference type="Proteomes" id="UP000028545"/>
    </source>
</evidence>
<keyword evidence="3" id="KW-1185">Reference proteome</keyword>
<dbReference type="RefSeq" id="XP_016644884.1">
    <property type="nucleotide sequence ID" value="XM_016785508.1"/>
</dbReference>
<gene>
    <name evidence="2" type="ORF">SAPIO_CDS2513</name>
</gene>
<feature type="region of interest" description="Disordered" evidence="1">
    <location>
        <begin position="1"/>
        <end position="24"/>
    </location>
</feature>
<organism evidence="2 3">
    <name type="scientific">Pseudallescheria apiosperma</name>
    <name type="common">Scedosporium apiospermum</name>
    <dbReference type="NCBI Taxonomy" id="563466"/>
    <lineage>
        <taxon>Eukaryota</taxon>
        <taxon>Fungi</taxon>
        <taxon>Dikarya</taxon>
        <taxon>Ascomycota</taxon>
        <taxon>Pezizomycotina</taxon>
        <taxon>Sordariomycetes</taxon>
        <taxon>Hypocreomycetidae</taxon>
        <taxon>Microascales</taxon>
        <taxon>Microascaceae</taxon>
        <taxon>Scedosporium</taxon>
    </lineage>
</organism>
<dbReference type="HOGENOM" id="CLU_004835_2_0_1"/>
<dbReference type="GeneID" id="27721585"/>
<dbReference type="PANTHER" id="PTHR47785">
    <property type="entry name" value="ZN(II)2CYS6 TRANSCRIPTION FACTOR (EUROFUNG)-RELATED-RELATED"/>
    <property type="match status" value="1"/>
</dbReference>
<dbReference type="VEuPathDB" id="FungiDB:SAPIO_CDS2513"/>
<evidence type="ECO:0000313" key="2">
    <source>
        <dbReference type="EMBL" id="KEZ45085.1"/>
    </source>
</evidence>
<reference evidence="2 3" key="1">
    <citation type="journal article" date="2014" name="Genome Announc.">
        <title>Draft genome sequence of the pathogenic fungus Scedosporium apiospermum.</title>
        <authorList>
            <person name="Vandeputte P."/>
            <person name="Ghamrawi S."/>
            <person name="Rechenmann M."/>
            <person name="Iltis A."/>
            <person name="Giraud S."/>
            <person name="Fleury M."/>
            <person name="Thornton C."/>
            <person name="Delhaes L."/>
            <person name="Meyer W."/>
            <person name="Papon N."/>
            <person name="Bouchara J.P."/>
        </authorList>
    </citation>
    <scope>NUCLEOTIDE SEQUENCE [LARGE SCALE GENOMIC DNA]</scope>
    <source>
        <strain evidence="2 3">IHEM 14462</strain>
    </source>
</reference>
<feature type="region of interest" description="Disordered" evidence="1">
    <location>
        <begin position="391"/>
        <end position="434"/>
    </location>
</feature>
<comment type="caution">
    <text evidence="2">The sequence shown here is derived from an EMBL/GenBank/DDBJ whole genome shotgun (WGS) entry which is preliminary data.</text>
</comment>
<dbReference type="KEGG" id="sapo:SAPIO_CDS2513"/>
<name>A0A084GCM3_PSEDA</name>
<dbReference type="InterPro" id="IPR053181">
    <property type="entry name" value="EcdB-like_regulator"/>
</dbReference>
<evidence type="ECO:0008006" key="4">
    <source>
        <dbReference type="Google" id="ProtNLM"/>
    </source>
</evidence>
<dbReference type="PANTHER" id="PTHR47785:SF5">
    <property type="entry name" value="ZN(II)2CYS6 TRANSCRIPTION FACTOR (EUROFUNG)"/>
    <property type="match status" value="1"/>
</dbReference>
<dbReference type="EMBL" id="JOWA01000086">
    <property type="protein sequence ID" value="KEZ45085.1"/>
    <property type="molecule type" value="Genomic_DNA"/>
</dbReference>
<dbReference type="Proteomes" id="UP000028545">
    <property type="component" value="Unassembled WGS sequence"/>
</dbReference>